<keyword evidence="2" id="KW-1185">Reference proteome</keyword>
<protein>
    <submittedName>
        <fullName evidence="1">Uncharacterized protein</fullName>
    </submittedName>
</protein>
<proteinExistence type="predicted"/>
<organism evidence="1 2">
    <name type="scientific">Pseudonocardia acidicola</name>
    <dbReference type="NCBI Taxonomy" id="2724939"/>
    <lineage>
        <taxon>Bacteria</taxon>
        <taxon>Bacillati</taxon>
        <taxon>Actinomycetota</taxon>
        <taxon>Actinomycetes</taxon>
        <taxon>Pseudonocardiales</taxon>
        <taxon>Pseudonocardiaceae</taxon>
        <taxon>Pseudonocardia</taxon>
    </lineage>
</organism>
<dbReference type="EMBL" id="JAAXLA010000033">
    <property type="protein sequence ID" value="NMH99256.1"/>
    <property type="molecule type" value="Genomic_DNA"/>
</dbReference>
<reference evidence="1 2" key="1">
    <citation type="submission" date="2020-04" db="EMBL/GenBank/DDBJ databases">
        <authorList>
            <person name="Klaysubun C."/>
            <person name="Duangmal K."/>
            <person name="Lipun K."/>
        </authorList>
    </citation>
    <scope>NUCLEOTIDE SEQUENCE [LARGE SCALE GENOMIC DNA]</scope>
    <source>
        <strain evidence="1 2">K10HN5</strain>
    </source>
</reference>
<accession>A0ABX1SFV4</accession>
<sequence>MRDGEIRSEWSTRFARAVAEEIRHGVRSGALTWAEADELLARLRVLVDQALDLAPQFN</sequence>
<evidence type="ECO:0000313" key="1">
    <source>
        <dbReference type="EMBL" id="NMH99256.1"/>
    </source>
</evidence>
<name>A0ABX1SFV4_9PSEU</name>
<gene>
    <name evidence="1" type="ORF">HF526_18345</name>
</gene>
<comment type="caution">
    <text evidence="1">The sequence shown here is derived from an EMBL/GenBank/DDBJ whole genome shotgun (WGS) entry which is preliminary data.</text>
</comment>
<evidence type="ECO:0000313" key="2">
    <source>
        <dbReference type="Proteomes" id="UP000820669"/>
    </source>
</evidence>
<dbReference type="RefSeq" id="WP_169382736.1">
    <property type="nucleotide sequence ID" value="NZ_JAAXLA010000033.1"/>
</dbReference>
<dbReference type="Proteomes" id="UP000820669">
    <property type="component" value="Unassembled WGS sequence"/>
</dbReference>